<evidence type="ECO:0000313" key="3">
    <source>
        <dbReference type="EMBL" id="GAA2140167.1"/>
    </source>
</evidence>
<feature type="domain" description="DUF2510" evidence="2">
    <location>
        <begin position="140"/>
        <end position="165"/>
    </location>
</feature>
<dbReference type="EMBL" id="BAAAQB010000037">
    <property type="protein sequence ID" value="GAA2140167.1"/>
    <property type="molecule type" value="Genomic_DNA"/>
</dbReference>
<evidence type="ECO:0000259" key="2">
    <source>
        <dbReference type="Pfam" id="PF10708"/>
    </source>
</evidence>
<feature type="domain" description="DUF2510" evidence="2">
    <location>
        <begin position="54"/>
        <end position="78"/>
    </location>
</feature>
<accession>A0ABP5L4Y9</accession>
<feature type="compositionally biased region" description="Pro residues" evidence="1">
    <location>
        <begin position="129"/>
        <end position="140"/>
    </location>
</feature>
<gene>
    <name evidence="3" type="ORF">GCM10009825_27670</name>
</gene>
<keyword evidence="4" id="KW-1185">Reference proteome</keyword>
<reference evidence="4" key="1">
    <citation type="journal article" date="2019" name="Int. J. Syst. Evol. Microbiol.">
        <title>The Global Catalogue of Microorganisms (GCM) 10K type strain sequencing project: providing services to taxonomists for standard genome sequencing and annotation.</title>
        <authorList>
            <consortium name="The Broad Institute Genomics Platform"/>
            <consortium name="The Broad Institute Genome Sequencing Center for Infectious Disease"/>
            <person name="Wu L."/>
            <person name="Ma J."/>
        </authorList>
    </citation>
    <scope>NUCLEOTIDE SEQUENCE [LARGE SCALE GENOMIC DNA]</scope>
    <source>
        <strain evidence="4">JCM 15921</strain>
    </source>
</reference>
<dbReference type="Proteomes" id="UP001500102">
    <property type="component" value="Unassembled WGS sequence"/>
</dbReference>
<protein>
    <recommendedName>
        <fullName evidence="2">DUF2510 domain-containing protein</fullName>
    </recommendedName>
</protein>
<dbReference type="RefSeq" id="WP_425547205.1">
    <property type="nucleotide sequence ID" value="NZ_BAAAQB010000037.1"/>
</dbReference>
<dbReference type="InterPro" id="IPR018929">
    <property type="entry name" value="DUF2510"/>
</dbReference>
<sequence length="167" mass="18304">MAAGRRSQEDANDYVAGYWHNLTTPAPQASDRITANFGEFLAAGFNIGGPRASWYNEGGTARYWDGHAWTHHTTSPEVARELVKRLTADRYAHDGVQTLPAYEPQPPAVQPQMPRESIGPMQPVQQTPAAPPLPPLPPSGWYPTGTPGVLGFWDGQSWTGQTRPESR</sequence>
<feature type="region of interest" description="Disordered" evidence="1">
    <location>
        <begin position="98"/>
        <end position="147"/>
    </location>
</feature>
<evidence type="ECO:0000256" key="1">
    <source>
        <dbReference type="SAM" id="MobiDB-lite"/>
    </source>
</evidence>
<evidence type="ECO:0000313" key="4">
    <source>
        <dbReference type="Proteomes" id="UP001500102"/>
    </source>
</evidence>
<organism evidence="3 4">
    <name type="scientific">Arthrobacter humicola</name>
    <dbReference type="NCBI Taxonomy" id="409291"/>
    <lineage>
        <taxon>Bacteria</taxon>
        <taxon>Bacillati</taxon>
        <taxon>Actinomycetota</taxon>
        <taxon>Actinomycetes</taxon>
        <taxon>Micrococcales</taxon>
        <taxon>Micrococcaceae</taxon>
        <taxon>Arthrobacter</taxon>
    </lineage>
</organism>
<name>A0ABP5L4Y9_9MICC</name>
<dbReference type="Pfam" id="PF10708">
    <property type="entry name" value="DUF2510"/>
    <property type="match status" value="2"/>
</dbReference>
<proteinExistence type="predicted"/>
<comment type="caution">
    <text evidence="3">The sequence shown here is derived from an EMBL/GenBank/DDBJ whole genome shotgun (WGS) entry which is preliminary data.</text>
</comment>